<reference evidence="4" key="1">
    <citation type="journal article" date="2019" name="Int. J. Syst. Evol. Microbiol.">
        <title>The Global Catalogue of Microorganisms (GCM) 10K type strain sequencing project: providing services to taxonomists for standard genome sequencing and annotation.</title>
        <authorList>
            <consortium name="The Broad Institute Genomics Platform"/>
            <consortium name="The Broad Institute Genome Sequencing Center for Infectious Disease"/>
            <person name="Wu L."/>
            <person name="Ma J."/>
        </authorList>
    </citation>
    <scope>NUCLEOTIDE SEQUENCE [LARGE SCALE GENOMIC DNA]</scope>
    <source>
        <strain evidence="4">JCM 9371</strain>
    </source>
</reference>
<proteinExistence type="predicted"/>
<dbReference type="Pfam" id="PF13700">
    <property type="entry name" value="DUF4158"/>
    <property type="match status" value="1"/>
</dbReference>
<comment type="caution">
    <text evidence="3">The sequence shown here is derived from an EMBL/GenBank/DDBJ whole genome shotgun (WGS) entry which is preliminary data.</text>
</comment>
<gene>
    <name evidence="3" type="ORF">ACFQZM_08860</name>
</gene>
<evidence type="ECO:0000256" key="1">
    <source>
        <dbReference type="SAM" id="MobiDB-lite"/>
    </source>
</evidence>
<dbReference type="Proteomes" id="UP001597063">
    <property type="component" value="Unassembled WGS sequence"/>
</dbReference>
<feature type="domain" description="DUF4158" evidence="2">
    <location>
        <begin position="3"/>
        <end position="38"/>
    </location>
</feature>
<feature type="region of interest" description="Disordered" evidence="1">
    <location>
        <begin position="406"/>
        <end position="476"/>
    </location>
</feature>
<dbReference type="InterPro" id="IPR025296">
    <property type="entry name" value="DUF4158"/>
</dbReference>
<evidence type="ECO:0000259" key="2">
    <source>
        <dbReference type="Pfam" id="PF13700"/>
    </source>
</evidence>
<keyword evidence="4" id="KW-1185">Reference proteome</keyword>
<organism evidence="3 4">
    <name type="scientific">Actinomadura fibrosa</name>
    <dbReference type="NCBI Taxonomy" id="111802"/>
    <lineage>
        <taxon>Bacteria</taxon>
        <taxon>Bacillati</taxon>
        <taxon>Actinomycetota</taxon>
        <taxon>Actinomycetes</taxon>
        <taxon>Streptosporangiales</taxon>
        <taxon>Thermomonosporaceae</taxon>
        <taxon>Actinomadura</taxon>
    </lineage>
</organism>
<evidence type="ECO:0000313" key="4">
    <source>
        <dbReference type="Proteomes" id="UP001597063"/>
    </source>
</evidence>
<name>A0ABW2XDW4_9ACTN</name>
<protein>
    <submittedName>
        <fullName evidence="3">DUF4158 domain-containing protein</fullName>
    </submittedName>
</protein>
<sequence>MASQEGPRALFDRAVVWLVELRVLLPGITTLTRLVAEVRRAENARLYGLLAERTPAETAVALRRLLRVPEDRRMSELERLRTSPVKASGRVLVRELSRVAEIAGLDAGRVSTEPVPAVKLASLARCGMASKAPTLRDLKERRQTATLLATVRHLETASIDDTLDVLDLLITSNLLARAERAGKAEQLRTLPKLRLAARHVASAMEILMGAPQAIEDRLVSLAEVWNEIERVVPREKLSAAVEVVAAFVPETDDDAAAAWRAELVKRDRTVQQFIELLLETIEFRAAEAGRGVLAMVAAAAARAKARRRYDRADVAAHEDLVVGSWRPLVFANPDLPAGQVDKAAFTLCALMHLHAALRSRDVFAAGADRWSDPRARLLDGEGGLRRGRGCWRRWSWRRSRPGIWPSSRAPRGPVPRQVFSGIPPRDRASSSQGRMGRVERTAPPPAGCRGPAFRLRGGRGRTVVRSGPAPAPRLGG</sequence>
<accession>A0ABW2XDW4</accession>
<evidence type="ECO:0000313" key="3">
    <source>
        <dbReference type="EMBL" id="MFD0684603.1"/>
    </source>
</evidence>
<dbReference type="EMBL" id="JBHTGP010000003">
    <property type="protein sequence ID" value="MFD0684603.1"/>
    <property type="molecule type" value="Genomic_DNA"/>
</dbReference>
<dbReference type="RefSeq" id="WP_131756554.1">
    <property type="nucleotide sequence ID" value="NZ_CAACUY010000018.1"/>
</dbReference>